<feature type="transmembrane region" description="Helical" evidence="6">
    <location>
        <begin position="115"/>
        <end position="133"/>
    </location>
</feature>
<proteinExistence type="inferred from homology"/>
<keyword evidence="5 6" id="KW-0472">Membrane</keyword>
<keyword evidence="2 6" id="KW-1003">Cell membrane</keyword>
<dbReference type="Pfam" id="PF08395">
    <property type="entry name" value="7tm_7"/>
    <property type="match status" value="1"/>
</dbReference>
<name>B7FF28_BOMMO</name>
<feature type="transmembrane region" description="Helical" evidence="6">
    <location>
        <begin position="26"/>
        <end position="46"/>
    </location>
</feature>
<evidence type="ECO:0000256" key="6">
    <source>
        <dbReference type="RuleBase" id="RU363108"/>
    </source>
</evidence>
<evidence type="ECO:0000256" key="1">
    <source>
        <dbReference type="ARBA" id="ARBA00004651"/>
    </source>
</evidence>
<dbReference type="GO" id="GO:0050909">
    <property type="term" value="P:sensory perception of taste"/>
    <property type="evidence" value="ECO:0007669"/>
    <property type="project" value="InterPro"/>
</dbReference>
<dbReference type="GO" id="GO:0005886">
    <property type="term" value="C:plasma membrane"/>
    <property type="evidence" value="ECO:0007669"/>
    <property type="project" value="UniProtKB-SubCell"/>
</dbReference>
<comment type="function">
    <text evidence="6">Gustatory receptor which mediates acceptance or avoidance behavior, depending on its substrates.</text>
</comment>
<feature type="transmembrane region" description="Helical" evidence="6">
    <location>
        <begin position="61"/>
        <end position="80"/>
    </location>
</feature>
<evidence type="ECO:0000256" key="3">
    <source>
        <dbReference type="ARBA" id="ARBA00022692"/>
    </source>
</evidence>
<keyword evidence="6 7" id="KW-0675">Receptor</keyword>
<evidence type="ECO:0000256" key="5">
    <source>
        <dbReference type="ARBA" id="ARBA00023136"/>
    </source>
</evidence>
<keyword evidence="6" id="KW-0807">Transducer</keyword>
<dbReference type="SMR" id="B7FF28"/>
<comment type="similarity">
    <text evidence="6">Belongs to the insect chemoreceptor superfamily. Gustatory receptor (GR) family.</text>
</comment>
<dbReference type="InterPro" id="IPR013604">
    <property type="entry name" value="7TM_chemorcpt"/>
</dbReference>
<feature type="transmembrane region" description="Helical" evidence="6">
    <location>
        <begin position="356"/>
        <end position="376"/>
    </location>
</feature>
<sequence length="380" mass="44686">MKPFRFFLFVENVICVYRNYSFHKRYARAIILSRVMFEVSLIILTLHSCRNFGAVKYKTEIIFTYLATASSTILILLALYKTNRFTELFLNFKAFYRNRNLDVDHLEKWNRKQKMATVIIVLFCVIKFSTLIYTDLIGEYSTPCRGYFTEYLFYTNLFMCNARYLFEFSTACVVLHLVSEQLDYIAISMDCTMFLYIDISKKNIMSSAKKRKLKYFDIFKQFEKWTDAYMNVKRSANLCDTVFRAQLAIMITTITLYYIILLYGITSFNIERGKFSVVKSLSYLISLFGFLIALLLLSKAGQRIQKSAENLRRKLSKFLLHSLEDPEFHRAATNLLRLVCTHHIKMRCFGFIDIDMTLLPSCLMFVTSYTVIALQFNNVV</sequence>
<organism evidence="7">
    <name type="scientific">Bombyx mori</name>
    <name type="common">Silk moth</name>
    <dbReference type="NCBI Taxonomy" id="7091"/>
    <lineage>
        <taxon>Eukaryota</taxon>
        <taxon>Metazoa</taxon>
        <taxon>Ecdysozoa</taxon>
        <taxon>Arthropoda</taxon>
        <taxon>Hexapoda</taxon>
        <taxon>Insecta</taxon>
        <taxon>Pterygota</taxon>
        <taxon>Neoptera</taxon>
        <taxon>Endopterygota</taxon>
        <taxon>Lepidoptera</taxon>
        <taxon>Glossata</taxon>
        <taxon>Ditrysia</taxon>
        <taxon>Bombycoidea</taxon>
        <taxon>Bombycidae</taxon>
        <taxon>Bombycinae</taxon>
        <taxon>Bombyx</taxon>
    </lineage>
</organism>
<feature type="transmembrane region" description="Helical" evidence="6">
    <location>
        <begin position="242"/>
        <end position="265"/>
    </location>
</feature>
<dbReference type="AlphaFoldDB" id="B7FF28"/>
<reference evidence="7" key="1">
    <citation type="journal article" date="2008" name="Insect Mol. Biol.">
        <title>The gustatory receptor family in the silkworm moth Bombyx mori is characterized by a large expansion of a single lineage of putative bitter receptors.</title>
        <authorList>
            <person name="Wanner K.W."/>
            <person name="Robertson H.M."/>
        </authorList>
    </citation>
    <scope>NUCLEOTIDE SEQUENCE</scope>
</reference>
<keyword evidence="4 6" id="KW-1133">Transmembrane helix</keyword>
<gene>
    <name evidence="7" type="primary">Gr11</name>
</gene>
<evidence type="ECO:0000313" key="7">
    <source>
        <dbReference type="EMBL" id="DAA06375.1"/>
    </source>
</evidence>
<comment type="subcellular location">
    <subcellularLocation>
        <location evidence="1 6">Cell membrane</location>
        <topology evidence="1 6">Multi-pass membrane protein</topology>
    </subcellularLocation>
</comment>
<keyword evidence="3 6" id="KW-0812">Transmembrane</keyword>
<protein>
    <recommendedName>
        <fullName evidence="6">Gustatory receptor</fullName>
    </recommendedName>
</protein>
<dbReference type="EMBL" id="BK006595">
    <property type="protein sequence ID" value="DAA06375.1"/>
    <property type="molecule type" value="Genomic_DNA"/>
</dbReference>
<dbReference type="GO" id="GO:0007165">
    <property type="term" value="P:signal transduction"/>
    <property type="evidence" value="ECO:0007669"/>
    <property type="project" value="UniProtKB-KW"/>
</dbReference>
<evidence type="ECO:0000256" key="4">
    <source>
        <dbReference type="ARBA" id="ARBA00022989"/>
    </source>
</evidence>
<feature type="transmembrane region" description="Helical" evidence="6">
    <location>
        <begin position="153"/>
        <end position="178"/>
    </location>
</feature>
<evidence type="ECO:0000256" key="2">
    <source>
        <dbReference type="ARBA" id="ARBA00022475"/>
    </source>
</evidence>
<feature type="transmembrane region" description="Helical" evidence="6">
    <location>
        <begin position="277"/>
        <end position="297"/>
    </location>
</feature>
<accession>B7FF28</accession>